<dbReference type="Proteomes" id="UP000326344">
    <property type="component" value="Unassembled WGS sequence"/>
</dbReference>
<dbReference type="InterPro" id="IPR013249">
    <property type="entry name" value="RNA_pol_sigma70_r4_t2"/>
</dbReference>
<dbReference type="GO" id="GO:0006352">
    <property type="term" value="P:DNA-templated transcription initiation"/>
    <property type="evidence" value="ECO:0007669"/>
    <property type="project" value="InterPro"/>
</dbReference>
<evidence type="ECO:0000256" key="1">
    <source>
        <dbReference type="ARBA" id="ARBA00010641"/>
    </source>
</evidence>
<keyword evidence="8" id="KW-1185">Reference proteome</keyword>
<dbReference type="PANTHER" id="PTHR43133">
    <property type="entry name" value="RNA POLYMERASE ECF-TYPE SIGMA FACTO"/>
    <property type="match status" value="1"/>
</dbReference>
<organism evidence="7 8">
    <name type="scientific">Larkinella humicola</name>
    <dbReference type="NCBI Taxonomy" id="2607654"/>
    <lineage>
        <taxon>Bacteria</taxon>
        <taxon>Pseudomonadati</taxon>
        <taxon>Bacteroidota</taxon>
        <taxon>Cytophagia</taxon>
        <taxon>Cytophagales</taxon>
        <taxon>Spirosomataceae</taxon>
        <taxon>Larkinella</taxon>
    </lineage>
</organism>
<dbReference type="EMBL" id="VTWS01000005">
    <property type="protein sequence ID" value="KAA9349924.1"/>
    <property type="molecule type" value="Genomic_DNA"/>
</dbReference>
<keyword evidence="4" id="KW-0804">Transcription</keyword>
<gene>
    <name evidence="7" type="ORF">F0P93_21015</name>
</gene>
<keyword evidence="2" id="KW-0805">Transcription regulation</keyword>
<evidence type="ECO:0000259" key="6">
    <source>
        <dbReference type="Pfam" id="PF08281"/>
    </source>
</evidence>
<dbReference type="InterPro" id="IPR013324">
    <property type="entry name" value="RNA_pol_sigma_r3/r4-like"/>
</dbReference>
<dbReference type="PANTHER" id="PTHR43133:SF46">
    <property type="entry name" value="RNA POLYMERASE SIGMA-70 FACTOR ECF SUBFAMILY"/>
    <property type="match status" value="1"/>
</dbReference>
<evidence type="ECO:0000313" key="8">
    <source>
        <dbReference type="Proteomes" id="UP000326344"/>
    </source>
</evidence>
<dbReference type="NCBIfam" id="TIGR02937">
    <property type="entry name" value="sigma70-ECF"/>
    <property type="match status" value="1"/>
</dbReference>
<dbReference type="InterPro" id="IPR036388">
    <property type="entry name" value="WH-like_DNA-bd_sf"/>
</dbReference>
<dbReference type="SUPFAM" id="SSF88946">
    <property type="entry name" value="Sigma2 domain of RNA polymerase sigma factors"/>
    <property type="match status" value="1"/>
</dbReference>
<feature type="domain" description="RNA polymerase sigma-70 region 2" evidence="5">
    <location>
        <begin position="27"/>
        <end position="89"/>
    </location>
</feature>
<dbReference type="Gene3D" id="1.10.1740.10">
    <property type="match status" value="1"/>
</dbReference>
<dbReference type="Pfam" id="PF04542">
    <property type="entry name" value="Sigma70_r2"/>
    <property type="match status" value="1"/>
</dbReference>
<evidence type="ECO:0000313" key="7">
    <source>
        <dbReference type="EMBL" id="KAA9349924.1"/>
    </source>
</evidence>
<evidence type="ECO:0000256" key="2">
    <source>
        <dbReference type="ARBA" id="ARBA00023015"/>
    </source>
</evidence>
<dbReference type="AlphaFoldDB" id="A0A5N1JDW9"/>
<dbReference type="InterPro" id="IPR014327">
    <property type="entry name" value="RNA_pol_sigma70_bacteroid"/>
</dbReference>
<evidence type="ECO:0000259" key="5">
    <source>
        <dbReference type="Pfam" id="PF04542"/>
    </source>
</evidence>
<comment type="similarity">
    <text evidence="1">Belongs to the sigma-70 factor family. ECF subfamily.</text>
</comment>
<name>A0A5N1JDW9_9BACT</name>
<proteinExistence type="inferred from homology"/>
<dbReference type="InterPro" id="IPR013325">
    <property type="entry name" value="RNA_pol_sigma_r2"/>
</dbReference>
<dbReference type="InterPro" id="IPR039425">
    <property type="entry name" value="RNA_pol_sigma-70-like"/>
</dbReference>
<dbReference type="InterPro" id="IPR014284">
    <property type="entry name" value="RNA_pol_sigma-70_dom"/>
</dbReference>
<keyword evidence="3" id="KW-0731">Sigma factor</keyword>
<accession>A0A5N1JDW9</accession>
<protein>
    <submittedName>
        <fullName evidence="7">RNA polymerase sigma-70 factor</fullName>
    </submittedName>
</protein>
<evidence type="ECO:0000256" key="4">
    <source>
        <dbReference type="ARBA" id="ARBA00023163"/>
    </source>
</evidence>
<feature type="domain" description="RNA polymerase sigma factor 70 region 4 type 2" evidence="6">
    <location>
        <begin position="123"/>
        <end position="172"/>
    </location>
</feature>
<dbReference type="InterPro" id="IPR007627">
    <property type="entry name" value="RNA_pol_sigma70_r2"/>
</dbReference>
<sequence length="192" mass="22873">MTYQSLSDEMLLLYLRSGDPEAFREIYGRYWKKLYAITRRKIQSLDAVEEVVQNIFLRLWEHHDTLRVQCLEAYLVTAARYETINYFKSKLVQEKYALHAQLQFNEATYTTDEELDLKDLMNAVEQQLTDLPEKTRQIFRLNRLQHQSVKEISSQLNIPERTVEYHLSQAIKVLRVHLSDYLLVGLFLFPLL</sequence>
<dbReference type="Pfam" id="PF08281">
    <property type="entry name" value="Sigma70_r4_2"/>
    <property type="match status" value="1"/>
</dbReference>
<dbReference type="GO" id="GO:0003677">
    <property type="term" value="F:DNA binding"/>
    <property type="evidence" value="ECO:0007669"/>
    <property type="project" value="InterPro"/>
</dbReference>
<reference evidence="7 8" key="1">
    <citation type="submission" date="2019-09" db="EMBL/GenBank/DDBJ databases">
        <title>Genome Sequence of Larkinella sp MA1.</title>
        <authorList>
            <person name="Srinivasan S."/>
        </authorList>
    </citation>
    <scope>NUCLEOTIDE SEQUENCE [LARGE SCALE GENOMIC DNA]</scope>
    <source>
        <strain evidence="7 8">MA1</strain>
    </source>
</reference>
<evidence type="ECO:0000256" key="3">
    <source>
        <dbReference type="ARBA" id="ARBA00023082"/>
    </source>
</evidence>
<dbReference type="GO" id="GO:0016987">
    <property type="term" value="F:sigma factor activity"/>
    <property type="evidence" value="ECO:0007669"/>
    <property type="project" value="UniProtKB-KW"/>
</dbReference>
<dbReference type="NCBIfam" id="TIGR02985">
    <property type="entry name" value="Sig70_bacteroi1"/>
    <property type="match status" value="1"/>
</dbReference>
<dbReference type="SUPFAM" id="SSF88659">
    <property type="entry name" value="Sigma3 and sigma4 domains of RNA polymerase sigma factors"/>
    <property type="match status" value="1"/>
</dbReference>
<dbReference type="Gene3D" id="1.10.10.10">
    <property type="entry name" value="Winged helix-like DNA-binding domain superfamily/Winged helix DNA-binding domain"/>
    <property type="match status" value="1"/>
</dbReference>
<comment type="caution">
    <text evidence="7">The sequence shown here is derived from an EMBL/GenBank/DDBJ whole genome shotgun (WGS) entry which is preliminary data.</text>
</comment>